<evidence type="ECO:0000259" key="2">
    <source>
        <dbReference type="Pfam" id="PF03432"/>
    </source>
</evidence>
<feature type="domain" description="MobA/VirD2-like nuclease" evidence="2">
    <location>
        <begin position="49"/>
        <end position="148"/>
    </location>
</feature>
<evidence type="ECO:0000313" key="6">
    <source>
        <dbReference type="Proteomes" id="UP001156672"/>
    </source>
</evidence>
<comment type="caution">
    <text evidence="4">The sequence shown here is derived from an EMBL/GenBank/DDBJ whole genome shotgun (WGS) entry which is preliminary data.</text>
</comment>
<feature type="compositionally biased region" description="Polar residues" evidence="1">
    <location>
        <begin position="315"/>
        <end position="325"/>
    </location>
</feature>
<evidence type="ECO:0000313" key="5">
    <source>
        <dbReference type="Proteomes" id="UP000075682"/>
    </source>
</evidence>
<dbReference type="RefSeq" id="WP_062030518.1">
    <property type="nucleotide sequence ID" value="NZ_BEWL01000005.1"/>
</dbReference>
<feature type="region of interest" description="Disordered" evidence="1">
    <location>
        <begin position="270"/>
        <end position="345"/>
    </location>
</feature>
<sequence length="592" mass="67221">MILKSNPIKTASGSGAIFHHLVEKTDENEHILLWKGRRQDVDDCIADAAAFHRVNAVQHFQVSSKEKLSDEQFADCITMLAKEFGFQASDVCLAVIHTKTRHDGKADNRHCQFLVRTTHAETGKVLDVSHRYERQEKVARLFELKHGLELTKGRHNVAVYHAVPEEFRDRLKILCEGPLPNSCLSDPQSKLSQRQGASPFDIKYEVRELFSRSQSWQAFEQTLTERGWSLEAGQKKPDVLILKDENGVFVGSLARLLGLKKAELQQLRTDPEVMKKKGVASPGPRDTRDPTGKGETPVDPHSERAEDSDSRSDTQGESSASSTSGKYPAPEKRGPKTPHWLGPIAPLLHSSRSTITEGMSHAEIQSVIDFNAQEAERDDQLRELLHDQKRSAALLTEILTSFQSQWQTLPPEPYPDPKSRDASVLRKTQEQRLEPARQAWKQAKEKASVWNLWNGADIQRARAAFEALLHRYGYDRHEVGKLDLLDDDNFAYAVNWMAERVVSGRERQHRAWQKTPEVRRYLTAKAEMERLVAHLDATKDVGLLLLARTNPEEALRRLAALKENERHAQPVMKIQFPDQPRQKRSPVQTFSL</sequence>
<dbReference type="Proteomes" id="UP000075682">
    <property type="component" value="Unassembled WGS sequence"/>
</dbReference>
<organism evidence="4 5">
    <name type="scientific">Gluconobacter albidus</name>
    <dbReference type="NCBI Taxonomy" id="318683"/>
    <lineage>
        <taxon>Bacteria</taxon>
        <taxon>Pseudomonadati</taxon>
        <taxon>Pseudomonadota</taxon>
        <taxon>Alphaproteobacteria</taxon>
        <taxon>Acetobacterales</taxon>
        <taxon>Acetobacteraceae</taxon>
        <taxon>Gluconobacter</taxon>
    </lineage>
</organism>
<name>A0AAW3QXF8_9PROT</name>
<dbReference type="EMBL" id="LHZN01000135">
    <property type="protein sequence ID" value="KXV37651.1"/>
    <property type="molecule type" value="Genomic_DNA"/>
</dbReference>
<reference evidence="3" key="1">
    <citation type="journal article" date="2014" name="Int. J. Syst. Evol. Microbiol.">
        <title>Complete genome of a new Firmicutes species belonging to the dominant human colonic microbiota ('Ruminococcus bicirculans') reveals two chromosomes and a selective capacity to utilize plant glucans.</title>
        <authorList>
            <consortium name="NISC Comparative Sequencing Program"/>
            <person name="Wegmann U."/>
            <person name="Louis P."/>
            <person name="Goesmann A."/>
            <person name="Henrissat B."/>
            <person name="Duncan S.H."/>
            <person name="Flint H.J."/>
        </authorList>
    </citation>
    <scope>NUCLEOTIDE SEQUENCE</scope>
    <source>
        <strain evidence="3">NBRC 3250</strain>
    </source>
</reference>
<evidence type="ECO:0000313" key="4">
    <source>
        <dbReference type="EMBL" id="KXV37651.1"/>
    </source>
</evidence>
<feature type="region of interest" description="Disordered" evidence="1">
    <location>
        <begin position="569"/>
        <end position="592"/>
    </location>
</feature>
<proteinExistence type="predicted"/>
<reference evidence="3" key="4">
    <citation type="submission" date="2023-01" db="EMBL/GenBank/DDBJ databases">
        <title>Draft genome sequence of Gluconobacter albidus strain NBRC 3250.</title>
        <authorList>
            <person name="Sun Q."/>
            <person name="Mori K."/>
        </authorList>
    </citation>
    <scope>NUCLEOTIDE SEQUENCE</scope>
    <source>
        <strain evidence="3">NBRC 3250</strain>
    </source>
</reference>
<protein>
    <recommendedName>
        <fullName evidence="2">MobA/VirD2-like nuclease domain-containing protein</fullName>
    </recommendedName>
</protein>
<accession>A0AAW3QXF8</accession>
<evidence type="ECO:0000313" key="3">
    <source>
        <dbReference type="EMBL" id="GLQ70184.1"/>
    </source>
</evidence>
<evidence type="ECO:0000256" key="1">
    <source>
        <dbReference type="SAM" id="MobiDB-lite"/>
    </source>
</evidence>
<dbReference type="Proteomes" id="UP001156672">
    <property type="component" value="Unassembled WGS sequence"/>
</dbReference>
<gene>
    <name evidence="4" type="ORF">AD941_09660</name>
    <name evidence="3" type="ORF">GCM10007866_26370</name>
</gene>
<dbReference type="AlphaFoldDB" id="A0AAW3QXF8"/>
<reference evidence="4 5" key="2">
    <citation type="submission" date="2015-06" db="EMBL/GenBank/DDBJ databases">
        <title>Improved classification and identification of acetic acid bacteria using matrix-assisted laser desorption/ionization time-of-flight mass spectrometry; Gluconobacter nephelii and Gluconobacter uchimurae are later heterotypic synonyms of Gluconobacter japonicus and Gluconobacter oxydans, respectively.</title>
        <authorList>
            <person name="Li L."/>
            <person name="Cleenwerck I."/>
            <person name="De Vuyst L."/>
            <person name="Vandamme P."/>
        </authorList>
    </citation>
    <scope>NUCLEOTIDE SEQUENCE [LARGE SCALE GENOMIC DNA]</scope>
    <source>
        <strain evidence="4 5">LMG 1356</strain>
    </source>
</reference>
<dbReference type="EMBL" id="BSNW01000049">
    <property type="protein sequence ID" value="GLQ70184.1"/>
    <property type="molecule type" value="Genomic_DNA"/>
</dbReference>
<reference evidence="6" key="3">
    <citation type="journal article" date="2019" name="Int. J. Syst. Evol. Microbiol.">
        <title>The Global Catalogue of Microorganisms (GCM) 10K type strain sequencing project: providing services to taxonomists for standard genome sequencing and annotation.</title>
        <authorList>
            <consortium name="The Broad Institute Genomics Platform"/>
            <consortium name="The Broad Institute Genome Sequencing Center for Infectious Disease"/>
            <person name="Wu L."/>
            <person name="Ma J."/>
        </authorList>
    </citation>
    <scope>NUCLEOTIDE SEQUENCE [LARGE SCALE GENOMIC DNA]</scope>
    <source>
        <strain evidence="6">NBRC 3250</strain>
    </source>
</reference>
<keyword evidence="6" id="KW-1185">Reference proteome</keyword>
<dbReference type="InterPro" id="IPR005094">
    <property type="entry name" value="Endonuclease_MobA/VirD2"/>
</dbReference>
<feature type="compositionally biased region" description="Basic and acidic residues" evidence="1">
    <location>
        <begin position="285"/>
        <end position="314"/>
    </location>
</feature>
<dbReference type="Pfam" id="PF03432">
    <property type="entry name" value="Relaxase"/>
    <property type="match status" value="1"/>
</dbReference>